<dbReference type="Gene3D" id="3.40.50.300">
    <property type="entry name" value="P-loop containing nucleotide triphosphate hydrolases"/>
    <property type="match status" value="1"/>
</dbReference>
<dbReference type="RefSeq" id="WP_096258238.1">
    <property type="nucleotide sequence ID" value="NZ_BDME01000001.1"/>
</dbReference>
<dbReference type="PANTHER" id="PTHR35894">
    <property type="entry name" value="GENERAL SECRETION PATHWAY PROTEIN A-RELATED"/>
    <property type="match status" value="1"/>
</dbReference>
<dbReference type="SUPFAM" id="SSF52540">
    <property type="entry name" value="P-loop containing nucleoside triphosphate hydrolases"/>
    <property type="match status" value="1"/>
</dbReference>
<evidence type="ECO:0000259" key="1">
    <source>
        <dbReference type="Pfam" id="PF13173"/>
    </source>
</evidence>
<name>A0A292YC71_9BACT</name>
<dbReference type="InterPro" id="IPR027417">
    <property type="entry name" value="P-loop_NTPase"/>
</dbReference>
<organism evidence="2 3">
    <name type="scientific">Lebetimonas natsushimae</name>
    <dbReference type="NCBI Taxonomy" id="1936991"/>
    <lineage>
        <taxon>Bacteria</taxon>
        <taxon>Pseudomonadati</taxon>
        <taxon>Campylobacterota</taxon>
        <taxon>Epsilonproteobacteria</taxon>
        <taxon>Nautiliales</taxon>
        <taxon>Nautiliaceae</taxon>
        <taxon>Lebetimonas</taxon>
    </lineage>
</organism>
<proteinExistence type="predicted"/>
<dbReference type="EMBL" id="BDME01000001">
    <property type="protein sequence ID" value="GAX87081.1"/>
    <property type="molecule type" value="Genomic_DNA"/>
</dbReference>
<feature type="domain" description="AAA" evidence="1">
    <location>
        <begin position="36"/>
        <end position="150"/>
    </location>
</feature>
<dbReference type="Pfam" id="PF13173">
    <property type="entry name" value="AAA_14"/>
    <property type="match status" value="1"/>
</dbReference>
<dbReference type="InterPro" id="IPR052026">
    <property type="entry name" value="ExeA_AAA_ATPase_DNA-bind"/>
</dbReference>
<protein>
    <recommendedName>
        <fullName evidence="1">AAA domain-containing protein</fullName>
    </recommendedName>
</protein>
<dbReference type="InterPro" id="IPR041682">
    <property type="entry name" value="AAA_14"/>
</dbReference>
<dbReference type="OrthoDB" id="5333475at2"/>
<dbReference type="PANTHER" id="PTHR35894:SF1">
    <property type="entry name" value="PHOSPHORIBULOKINASE _ URIDINE KINASE FAMILY"/>
    <property type="match status" value="1"/>
</dbReference>
<dbReference type="AlphaFoldDB" id="A0A292YC71"/>
<dbReference type="Proteomes" id="UP000217944">
    <property type="component" value="Unassembled WGS sequence"/>
</dbReference>
<sequence length="225" mass="26542">MLNDLIHEFSDKIDLNDYFSYVSFEIIKESIISSKSNIIFLLGIPGSGKSFLLNYLYNNFKNYILIDETFESKEEFFKITGDIDNKKILIDEAQLLDIKMLEFLRTLSDRGNQIVFAMHRNEGEKIASLPQFFSRYNEKIYLKPLTYEEFEKYVKSKFIKHNQINLIDNRKLKKIYKLCKGNFRLCKKIVFTALDLLNFSLKNSLKYNKIDNCILDMSSIKLGLK</sequence>
<reference evidence="2 3" key="1">
    <citation type="journal article" date="2017" name="Syst. Appl. Microbiol.">
        <title>Lebetimonas natsushimae sp. nov., a novel strictly anaerobic, moderately thermophilic chemoautotroph isolated from a deep-sea hydrothermal vent polychaete nest in the Mid-Okinawa Trough.</title>
        <authorList>
            <person name="Nagata R."/>
            <person name="Takaki Y."/>
            <person name="Tame A."/>
            <person name="Nunoura T."/>
            <person name="Muto H."/>
            <person name="Mino S."/>
            <person name="Sawayama S."/>
            <person name="Takai K."/>
            <person name="Nakagawa S."/>
        </authorList>
    </citation>
    <scope>NUCLEOTIDE SEQUENCE [LARGE SCALE GENOMIC DNA]</scope>
    <source>
        <strain evidence="2 3">HS1857</strain>
    </source>
</reference>
<accession>A0A292YC71</accession>
<evidence type="ECO:0000313" key="3">
    <source>
        <dbReference type="Proteomes" id="UP000217944"/>
    </source>
</evidence>
<evidence type="ECO:0000313" key="2">
    <source>
        <dbReference type="EMBL" id="GAX87081.1"/>
    </source>
</evidence>
<gene>
    <name evidence="2" type="ORF">LNAT_P0376</name>
</gene>
<comment type="caution">
    <text evidence="2">The sequence shown here is derived from an EMBL/GenBank/DDBJ whole genome shotgun (WGS) entry which is preliminary data.</text>
</comment>
<keyword evidence="3" id="KW-1185">Reference proteome</keyword>